<accession>A0ACB8UTP2</accession>
<evidence type="ECO:0000313" key="1">
    <source>
        <dbReference type="EMBL" id="KAI2384886.1"/>
    </source>
</evidence>
<sequence length="641" mass="71385">MSFIKILRPVATLCSATPTRPLARSLVLASTVGGARYVHRHLANKDQTYSMKRELGRLGPDRVALLKRVQSLLDKKDIVKALELTRLAQLKGINAEASWNAVIQKEFEESTAIDALKLYNDMKKRGFKPNKYTYSIILKGIASHPLTKGVKLGMALLESIPPQMYSIIHTNAMLTVCVAHNDMTALWEIVSNLPTTGSHAADARTYSTILVAIRHEAEKAVEKLDEKSQAATILARRSDAVKDGKRIWLEVLDRWGKGQLVVDQGLVYQMGRLLLFGGLRRDYFDILALYEQTMQIKRPKSMMALIDDTTNILDKRRKWELEQEALKDENNAYKMENDGGYEATDKIFSEMKLKSAAGSEPVYPLPTDFDLHLILRACEGFRGGASIGEEYWTLLTSPQHEAHIEPSSPSLHSLLSLRKENRASAASLSLITSEIIPKGFAFGKTFHVAMGACNRDHLNPNVLNTASSLLRLLSEIGTTSSPATIISYVEVVKKCVSEKVLLAQTQTGGPLARQDIHILRKNRLLQACSCLSAAIQQLISKIQRQDRGNSTENRSKYNGARSTTSSPILEAAMTDLSNRALIRVIQIYRQLLARPTVELLSADEKQTAEVAIIRLQRFLTPSPQRYKSTSSQSNTYTALIE</sequence>
<gene>
    <name evidence="1" type="ORF">LOY88_004410</name>
</gene>
<proteinExistence type="predicted"/>
<dbReference type="EMBL" id="JALBCA010000066">
    <property type="protein sequence ID" value="KAI2384886.1"/>
    <property type="molecule type" value="Genomic_DNA"/>
</dbReference>
<organism evidence="1">
    <name type="scientific">Ophidiomyces ophidiicola</name>
    <dbReference type="NCBI Taxonomy" id="1387563"/>
    <lineage>
        <taxon>Eukaryota</taxon>
        <taxon>Fungi</taxon>
        <taxon>Dikarya</taxon>
        <taxon>Ascomycota</taxon>
        <taxon>Pezizomycotina</taxon>
        <taxon>Eurotiomycetes</taxon>
        <taxon>Eurotiomycetidae</taxon>
        <taxon>Onygenales</taxon>
        <taxon>Onygenaceae</taxon>
        <taxon>Ophidiomyces</taxon>
    </lineage>
</organism>
<reference evidence="1" key="1">
    <citation type="journal article" date="2022" name="bioRxiv">
        <title>Population genetic analysis of Ophidiomyces ophidiicola, the causative agent of snake fungal disease, indicates recent introductions to the USA.</title>
        <authorList>
            <person name="Ladner J.T."/>
            <person name="Palmer J.M."/>
            <person name="Ettinger C.L."/>
            <person name="Stajich J.E."/>
            <person name="Farrell T.M."/>
            <person name="Glorioso B.M."/>
            <person name="Lawson B."/>
            <person name="Price S.J."/>
            <person name="Stengle A.G."/>
            <person name="Grear D.A."/>
            <person name="Lorch J.M."/>
        </authorList>
    </citation>
    <scope>NUCLEOTIDE SEQUENCE</scope>
    <source>
        <strain evidence="1">NWHC 24266-5</strain>
    </source>
</reference>
<name>A0ACB8UTP2_9EURO</name>
<comment type="caution">
    <text evidence="1">The sequence shown here is derived from an EMBL/GenBank/DDBJ whole genome shotgun (WGS) entry which is preliminary data.</text>
</comment>
<protein>
    <submittedName>
        <fullName evidence="1">Uncharacterized protein</fullName>
    </submittedName>
</protein>